<feature type="transmembrane region" description="Helical" evidence="4">
    <location>
        <begin position="181"/>
        <end position="203"/>
    </location>
</feature>
<feature type="transmembrane region" description="Helical" evidence="4">
    <location>
        <begin position="58"/>
        <end position="83"/>
    </location>
</feature>
<protein>
    <submittedName>
        <fullName evidence="6">MFS transporter</fullName>
    </submittedName>
</protein>
<keyword evidence="3 4" id="KW-0472">Membrane</keyword>
<organism evidence="6 7">
    <name type="scientific">Paraburkholderia kirstenboschensis</name>
    <dbReference type="NCBI Taxonomy" id="1245436"/>
    <lineage>
        <taxon>Bacteria</taxon>
        <taxon>Pseudomonadati</taxon>
        <taxon>Pseudomonadota</taxon>
        <taxon>Betaproteobacteria</taxon>
        <taxon>Burkholderiales</taxon>
        <taxon>Burkholderiaceae</taxon>
        <taxon>Paraburkholderia</taxon>
    </lineage>
</organism>
<evidence type="ECO:0000256" key="2">
    <source>
        <dbReference type="ARBA" id="ARBA00022989"/>
    </source>
</evidence>
<evidence type="ECO:0000313" key="7">
    <source>
        <dbReference type="Proteomes" id="UP001302652"/>
    </source>
</evidence>
<dbReference type="PROSITE" id="PS50850">
    <property type="entry name" value="MFS"/>
    <property type="match status" value="1"/>
</dbReference>
<dbReference type="Gene3D" id="1.20.1250.20">
    <property type="entry name" value="MFS general substrate transporter like domains"/>
    <property type="match status" value="1"/>
</dbReference>
<feature type="transmembrane region" description="Helical" evidence="4">
    <location>
        <begin position="119"/>
        <end position="141"/>
    </location>
</feature>
<dbReference type="PANTHER" id="PTHR42910:SF1">
    <property type="entry name" value="MAJOR FACILITATOR SUPERFAMILY (MFS) PROFILE DOMAIN-CONTAINING PROTEIN"/>
    <property type="match status" value="1"/>
</dbReference>
<feature type="transmembrane region" description="Helical" evidence="4">
    <location>
        <begin position="319"/>
        <end position="340"/>
    </location>
</feature>
<proteinExistence type="predicted"/>
<keyword evidence="7" id="KW-1185">Reference proteome</keyword>
<dbReference type="Proteomes" id="UP001302652">
    <property type="component" value="Chromosome 2"/>
</dbReference>
<keyword evidence="1 4" id="KW-0812">Transmembrane</keyword>
<accession>A0ABZ0EEP2</accession>
<feature type="domain" description="Major facilitator superfamily (MFS) profile" evidence="5">
    <location>
        <begin position="29"/>
        <end position="415"/>
    </location>
</feature>
<feature type="transmembrane region" description="Helical" evidence="4">
    <location>
        <begin position="269"/>
        <end position="287"/>
    </location>
</feature>
<evidence type="ECO:0000256" key="3">
    <source>
        <dbReference type="ARBA" id="ARBA00023136"/>
    </source>
</evidence>
<reference evidence="6 7" key="1">
    <citation type="submission" date="2023-10" db="EMBL/GenBank/DDBJ databases">
        <title>Surface-active antibiotics is a multifunctional adaptation for post-fire microbes.</title>
        <authorList>
            <person name="Liu M.D."/>
            <person name="Du Y."/>
            <person name="Koupaei S.K."/>
            <person name="Kim N.R."/>
            <person name="Zhang W."/>
            <person name="Traxler M.F."/>
        </authorList>
    </citation>
    <scope>NUCLEOTIDE SEQUENCE [LARGE SCALE GENOMIC DNA]</scope>
    <source>
        <strain evidence="6 7">F3</strain>
    </source>
</reference>
<evidence type="ECO:0000256" key="4">
    <source>
        <dbReference type="SAM" id="Phobius"/>
    </source>
</evidence>
<feature type="transmembrane region" description="Helical" evidence="4">
    <location>
        <begin position="238"/>
        <end position="257"/>
    </location>
</feature>
<feature type="transmembrane region" description="Helical" evidence="4">
    <location>
        <begin position="361"/>
        <end position="378"/>
    </location>
</feature>
<feature type="transmembrane region" description="Helical" evidence="4">
    <location>
        <begin position="294"/>
        <end position="313"/>
    </location>
</feature>
<evidence type="ECO:0000259" key="5">
    <source>
        <dbReference type="PROSITE" id="PS50850"/>
    </source>
</evidence>
<dbReference type="InterPro" id="IPR036259">
    <property type="entry name" value="MFS_trans_sf"/>
</dbReference>
<feature type="transmembrane region" description="Helical" evidence="4">
    <location>
        <begin position="384"/>
        <end position="409"/>
    </location>
</feature>
<dbReference type="CDD" id="cd17324">
    <property type="entry name" value="MFS_NepI_like"/>
    <property type="match status" value="1"/>
</dbReference>
<dbReference type="RefSeq" id="WP_317017048.1">
    <property type="nucleotide sequence ID" value="NZ_CP136512.1"/>
</dbReference>
<evidence type="ECO:0000313" key="6">
    <source>
        <dbReference type="EMBL" id="WOD14991.1"/>
    </source>
</evidence>
<feature type="transmembrane region" description="Helical" evidence="4">
    <location>
        <begin position="153"/>
        <end position="175"/>
    </location>
</feature>
<dbReference type="Pfam" id="PF07690">
    <property type="entry name" value="MFS_1"/>
    <property type="match status" value="1"/>
</dbReference>
<dbReference type="PANTHER" id="PTHR42910">
    <property type="entry name" value="TRANSPORTER SCO4007-RELATED"/>
    <property type="match status" value="1"/>
</dbReference>
<dbReference type="EMBL" id="CP136512">
    <property type="protein sequence ID" value="WOD14991.1"/>
    <property type="molecule type" value="Genomic_DNA"/>
</dbReference>
<gene>
    <name evidence="6" type="ORF">RW095_16750</name>
</gene>
<feature type="transmembrane region" description="Helical" evidence="4">
    <location>
        <begin position="95"/>
        <end position="113"/>
    </location>
</feature>
<dbReference type="SUPFAM" id="SSF103473">
    <property type="entry name" value="MFS general substrate transporter"/>
    <property type="match status" value="1"/>
</dbReference>
<name>A0ABZ0EEP2_9BURK</name>
<evidence type="ECO:0000256" key="1">
    <source>
        <dbReference type="ARBA" id="ARBA00022692"/>
    </source>
</evidence>
<dbReference type="InterPro" id="IPR020846">
    <property type="entry name" value="MFS_dom"/>
</dbReference>
<feature type="transmembrane region" description="Helical" evidence="4">
    <location>
        <begin position="24"/>
        <end position="46"/>
    </location>
</feature>
<keyword evidence="2 4" id="KW-1133">Transmembrane helix</keyword>
<dbReference type="InterPro" id="IPR011701">
    <property type="entry name" value="MFS"/>
</dbReference>
<sequence>MDSGCTQCVVKDRPKSGEVQVRHAIPAALVLLLAVCCAMSVANVYYAQPLLDAIAADFGIQQAAVGGVITATQLGCALALLLLVPLGDLLNRKRLICAQLILLATALTMTGMVGSPLMLMIGMVGVGMLGTAMTQGLIAYAAALAHESERGRVVGAAQSGVVVGLLMARCFAGLVTDLLGWRSVYLISGLLTIVMLIVLRIALPAPRVNPVKMSYPKLLRSMVTLLASERVLQVRGTIGLLMFGAFSTFWSALVLPLSASPFAMSHTQIGAFGLVGAIGALAAARAGRLADRGLGQWTTGAALVCLLMSWIPIGFMQHSMLALIAGIVLLDMGGQAVHVINQSMIFRLRPEAQSRLVGCYMLFYSAGSGLGAAASTYVYTRTGWVGVCTLGFALSMAAFLMWAVTLALAQARLAR</sequence>